<proteinExistence type="inferred from homology"/>
<dbReference type="InterPro" id="IPR058792">
    <property type="entry name" value="Beta-barrel_RND_2"/>
</dbReference>
<evidence type="ECO:0000256" key="2">
    <source>
        <dbReference type="SAM" id="Coils"/>
    </source>
</evidence>
<feature type="coiled-coil region" evidence="2">
    <location>
        <begin position="128"/>
        <end position="193"/>
    </location>
</feature>
<evidence type="ECO:0000259" key="6">
    <source>
        <dbReference type="Pfam" id="PF25973"/>
    </source>
</evidence>
<dbReference type="Gene3D" id="2.40.50.100">
    <property type="match status" value="1"/>
</dbReference>
<dbReference type="InterPro" id="IPR058647">
    <property type="entry name" value="BSH_CzcB-like"/>
</dbReference>
<dbReference type="Gene3D" id="2.40.420.20">
    <property type="match status" value="1"/>
</dbReference>
<evidence type="ECO:0000259" key="4">
    <source>
        <dbReference type="Pfam" id="PF25954"/>
    </source>
</evidence>
<dbReference type="PANTHER" id="PTHR30469:SF38">
    <property type="entry name" value="HLYD FAMILY SECRETION PROTEIN"/>
    <property type="match status" value="1"/>
</dbReference>
<dbReference type="Pfam" id="PF25967">
    <property type="entry name" value="RND-MFP_C"/>
    <property type="match status" value="1"/>
</dbReference>
<evidence type="ECO:0000259" key="5">
    <source>
        <dbReference type="Pfam" id="PF25967"/>
    </source>
</evidence>
<keyword evidence="2" id="KW-0175">Coiled coil</keyword>
<dbReference type="Gene3D" id="2.40.30.170">
    <property type="match status" value="1"/>
</dbReference>
<dbReference type="Pfam" id="PF25973">
    <property type="entry name" value="BSH_CzcB"/>
    <property type="match status" value="1"/>
</dbReference>
<evidence type="ECO:0000256" key="3">
    <source>
        <dbReference type="SAM" id="Phobius"/>
    </source>
</evidence>
<dbReference type="Proteomes" id="UP000030302">
    <property type="component" value="Chromosome"/>
</dbReference>
<feature type="domain" description="CzcB-like barrel-sandwich hybrid" evidence="6">
    <location>
        <begin position="80"/>
        <end position="226"/>
    </location>
</feature>
<gene>
    <name evidence="7" type="ORF">LT85_2505</name>
</gene>
<dbReference type="RefSeq" id="WP_038489171.1">
    <property type="nucleotide sequence ID" value="NZ_CP009962.1"/>
</dbReference>
<keyword evidence="8" id="KW-1185">Reference proteome</keyword>
<accession>A0A0A1FA95</accession>
<dbReference type="Gene3D" id="1.10.287.470">
    <property type="entry name" value="Helix hairpin bin"/>
    <property type="match status" value="1"/>
</dbReference>
<dbReference type="KEGG" id="care:LT85_2505"/>
<dbReference type="InterPro" id="IPR058627">
    <property type="entry name" value="MdtA-like_C"/>
</dbReference>
<reference evidence="8" key="1">
    <citation type="journal article" date="2014" name="Soil Biol. Biochem.">
        <title>Structure and function of bacterial communities in ageing soils: Insights from the Mendocino ecological staircase.</title>
        <authorList>
            <person name="Uroz S."/>
            <person name="Tech J.J."/>
            <person name="Sawaya N.A."/>
            <person name="Frey-Klett P."/>
            <person name="Leveau J.H.J."/>
        </authorList>
    </citation>
    <scope>NUCLEOTIDE SEQUENCE [LARGE SCALE GENOMIC DNA]</scope>
    <source>
        <strain evidence="8">Cal35</strain>
    </source>
</reference>
<feature type="domain" description="Multidrug resistance protein MdtA-like C-terminal permuted SH3" evidence="5">
    <location>
        <begin position="337"/>
        <end position="391"/>
    </location>
</feature>
<dbReference type="NCBIfam" id="TIGR01730">
    <property type="entry name" value="RND_mfp"/>
    <property type="match status" value="1"/>
</dbReference>
<name>A0A0A1FA95_9BURK</name>
<dbReference type="InterPro" id="IPR006143">
    <property type="entry name" value="RND_pump_MFP"/>
</dbReference>
<sequence>MTENSRELLDKLRIDRTPSETPRKTALWVGLGVAVLLVAAAYAAWTHIKTPVAQFHTAVATKIGANASVLDATGYVTARRMATVSSKITGKVKEVMIEEGQHIKAGEVMATLDPIDADAQRALADSQLSVAKSEIGSLRAQLKLAEANVVRYQELVARKFVAPAQLDQYISQRDSLLSQLDTAQRNIQVATDQVRVATDGVDNTVIRAPFSGVIIAKAAQPGEIVSPLSAGGGFTRTGIGTLVDMDSLEIEVDVNEAYIGRVLSKMPVDAILNAYPDWKIPAEVIAIIPSADRSKATVKVRIALLVKDPRIVPEMGVKVSFRDAAQSTGADINEGVRVPATAIGERDGKPVAFVVGPEQKIERRALKVGRSMGEDRQVLAGLNAGETVVVSPSPNLADGVQIHIAPAEGSAP</sequence>
<dbReference type="PANTHER" id="PTHR30469">
    <property type="entry name" value="MULTIDRUG RESISTANCE PROTEIN MDTA"/>
    <property type="match status" value="1"/>
</dbReference>
<feature type="transmembrane region" description="Helical" evidence="3">
    <location>
        <begin position="26"/>
        <end position="45"/>
    </location>
</feature>
<comment type="similarity">
    <text evidence="1">Belongs to the membrane fusion protein (MFP) (TC 8.A.1) family.</text>
</comment>
<keyword evidence="3" id="KW-1133">Transmembrane helix</keyword>
<dbReference type="OrthoDB" id="9789643at2"/>
<dbReference type="Pfam" id="PF25954">
    <property type="entry name" value="Beta-barrel_RND_2"/>
    <property type="match status" value="1"/>
</dbReference>
<keyword evidence="3" id="KW-0472">Membrane</keyword>
<protein>
    <submittedName>
        <fullName evidence="7">Acriflavin resistance protein</fullName>
    </submittedName>
</protein>
<evidence type="ECO:0000256" key="1">
    <source>
        <dbReference type="ARBA" id="ARBA00009477"/>
    </source>
</evidence>
<feature type="domain" description="CusB-like beta-barrel" evidence="4">
    <location>
        <begin position="250"/>
        <end position="324"/>
    </location>
</feature>
<keyword evidence="3" id="KW-0812">Transmembrane</keyword>
<dbReference type="AlphaFoldDB" id="A0A0A1FA95"/>
<dbReference type="SUPFAM" id="SSF111369">
    <property type="entry name" value="HlyD-like secretion proteins"/>
    <property type="match status" value="1"/>
</dbReference>
<dbReference type="GO" id="GO:1990281">
    <property type="term" value="C:efflux pump complex"/>
    <property type="evidence" value="ECO:0007669"/>
    <property type="project" value="TreeGrafter"/>
</dbReference>
<dbReference type="STRING" id="279058.LT85_2505"/>
<dbReference type="HOGENOM" id="CLU_018816_1_4_4"/>
<evidence type="ECO:0000313" key="7">
    <source>
        <dbReference type="EMBL" id="AIY41663.1"/>
    </source>
</evidence>
<evidence type="ECO:0000313" key="8">
    <source>
        <dbReference type="Proteomes" id="UP000030302"/>
    </source>
</evidence>
<dbReference type="GO" id="GO:0015562">
    <property type="term" value="F:efflux transmembrane transporter activity"/>
    <property type="evidence" value="ECO:0007669"/>
    <property type="project" value="TreeGrafter"/>
</dbReference>
<dbReference type="EMBL" id="CP009962">
    <property type="protein sequence ID" value="AIY41663.1"/>
    <property type="molecule type" value="Genomic_DNA"/>
</dbReference>
<organism evidence="7 8">
    <name type="scientific">Collimonas arenae</name>
    <dbReference type="NCBI Taxonomy" id="279058"/>
    <lineage>
        <taxon>Bacteria</taxon>
        <taxon>Pseudomonadati</taxon>
        <taxon>Pseudomonadota</taxon>
        <taxon>Betaproteobacteria</taxon>
        <taxon>Burkholderiales</taxon>
        <taxon>Oxalobacteraceae</taxon>
        <taxon>Collimonas</taxon>
    </lineage>
</organism>